<dbReference type="Proteomes" id="UP000026961">
    <property type="component" value="Chromosome 12"/>
</dbReference>
<feature type="signal peptide" evidence="2">
    <location>
        <begin position="1"/>
        <end position="15"/>
    </location>
</feature>
<dbReference type="CDD" id="cd00121">
    <property type="entry name" value="MATH"/>
    <property type="match status" value="1"/>
</dbReference>
<sequence>MAPLLLVIPYLLAGGLLPVGRRRWWRGHDGAEHVNHRARDGDGVARAHRRRILRHQGIFAVGSGVAVNEHVKFGTFVAGGHSWYIKYLPNITAVVTEWVSDFVCLNGKSDAAKKKDTAVTMKARCKLTLLDGRDGKAPLLPPRSPRAASSRPSPPARASPQLLHPRPPTAAAVFIAVVMAPLLLAALGCMNPATSLDTVWNRAASCTIRSSAATTYLVRCCAAPLVRSAGVRAASAFTACVFCYGPSVTPVSLSVSPRSPYEPT</sequence>
<accession>A0A0E0BTK3</accession>
<evidence type="ECO:0000256" key="1">
    <source>
        <dbReference type="SAM" id="MobiDB-lite"/>
    </source>
</evidence>
<name>A0A0E0BTK3_9ORYZ</name>
<keyword evidence="2" id="KW-0732">Signal</keyword>
<evidence type="ECO:0000313" key="3">
    <source>
        <dbReference type="EnsemblPlants" id="OGLUM12G15920.1"/>
    </source>
</evidence>
<dbReference type="HOGENOM" id="CLU_092208_0_0_1"/>
<dbReference type="EnsemblPlants" id="OGLUM12G15920.1">
    <property type="protein sequence ID" value="OGLUM12G15920.1"/>
    <property type="gene ID" value="OGLUM12G15920"/>
</dbReference>
<feature type="region of interest" description="Disordered" evidence="1">
    <location>
        <begin position="134"/>
        <end position="164"/>
    </location>
</feature>
<evidence type="ECO:0000313" key="4">
    <source>
        <dbReference type="Proteomes" id="UP000026961"/>
    </source>
</evidence>
<dbReference type="InterPro" id="IPR002083">
    <property type="entry name" value="MATH/TRAF_dom"/>
</dbReference>
<organism evidence="3">
    <name type="scientific">Oryza glumipatula</name>
    <dbReference type="NCBI Taxonomy" id="40148"/>
    <lineage>
        <taxon>Eukaryota</taxon>
        <taxon>Viridiplantae</taxon>
        <taxon>Streptophyta</taxon>
        <taxon>Embryophyta</taxon>
        <taxon>Tracheophyta</taxon>
        <taxon>Spermatophyta</taxon>
        <taxon>Magnoliopsida</taxon>
        <taxon>Liliopsida</taxon>
        <taxon>Poales</taxon>
        <taxon>Poaceae</taxon>
        <taxon>BOP clade</taxon>
        <taxon>Oryzoideae</taxon>
        <taxon>Oryzeae</taxon>
        <taxon>Oryzinae</taxon>
        <taxon>Oryza</taxon>
    </lineage>
</organism>
<proteinExistence type="predicted"/>
<dbReference type="AlphaFoldDB" id="A0A0E0BTK3"/>
<reference evidence="3" key="2">
    <citation type="submission" date="2018-05" db="EMBL/GenBank/DDBJ databases">
        <title>OgluRS3 (Oryza glumaepatula Reference Sequence Version 3).</title>
        <authorList>
            <person name="Zhang J."/>
            <person name="Kudrna D."/>
            <person name="Lee S."/>
            <person name="Talag J."/>
            <person name="Welchert J."/>
            <person name="Wing R.A."/>
        </authorList>
    </citation>
    <scope>NUCLEOTIDE SEQUENCE [LARGE SCALE GENOMIC DNA]</scope>
</reference>
<protein>
    <recommendedName>
        <fullName evidence="5">MATH domain-containing protein</fullName>
    </recommendedName>
</protein>
<evidence type="ECO:0000256" key="2">
    <source>
        <dbReference type="SAM" id="SignalP"/>
    </source>
</evidence>
<dbReference type="Gramene" id="OGLUM12G15920.1">
    <property type="protein sequence ID" value="OGLUM12G15920.1"/>
    <property type="gene ID" value="OGLUM12G15920"/>
</dbReference>
<feature type="chain" id="PRO_5013130823" description="MATH domain-containing protein" evidence="2">
    <location>
        <begin position="16"/>
        <end position="264"/>
    </location>
</feature>
<evidence type="ECO:0008006" key="5">
    <source>
        <dbReference type="Google" id="ProtNLM"/>
    </source>
</evidence>
<keyword evidence="4" id="KW-1185">Reference proteome</keyword>
<reference evidence="3" key="1">
    <citation type="submission" date="2015-04" db="UniProtKB">
        <authorList>
            <consortium name="EnsemblPlants"/>
        </authorList>
    </citation>
    <scope>IDENTIFICATION</scope>
</reference>